<comment type="caution">
    <text evidence="1">The sequence shown here is derived from an EMBL/GenBank/DDBJ whole genome shotgun (WGS) entry which is preliminary data.</text>
</comment>
<evidence type="ECO:0008006" key="3">
    <source>
        <dbReference type="Google" id="ProtNLM"/>
    </source>
</evidence>
<dbReference type="Proteomes" id="UP000481043">
    <property type="component" value="Unassembled WGS sequence"/>
</dbReference>
<sequence>MELPLLLSGPIIRRVDTSGVVIWIATSRRFQIGAELFHIECSGQKYSYKLLSDIAETQTLRLGKRLYINLITIKPTTALFPTNTLLGYNLLFSRRSTTVDLNSFGLLEQNHPHSIVYGNLKYPSFYINSGENGSILYGSCNKLHGKGNHSLASADLHLEEEFTNLKERPHSLFLLGDQIYADDVPDPVFPVITELHKKLVGNNEDLTVVDYRLSEPHLKDSINKINGRQFIMEYLCQFSSRNASNHMMKFGEYAALYLLSWAPQLWDYAVEQGYIAGFSDQLEKDQIHFVFPKEEQHLPQHQKELKQLQKRYDEQWWEVQENLHVLPKISRLLANTPTYMMLDDHDITDDLYLSYNWKRNVWNSPLGRHVVANGLGAYWAFQGWGNCPDSYSPSFLRMVKRYCYTFSVGTVEYKNWIERLWNYDSWHFVAPTEPKAIFLDTRTIRSYQSPPRPVKLGNTMEETPRGPNLIGSEGWVKLTDLLQQSGWSSGEKLIVNSPAPFYGVGLIESSLDSYVHPLRTLGIPIHEMIDYEAWKYNGEGFTQFINKIIEWNPSHCFILSGDVHYASNVRSHIKTNQEKEATILQFTSSPIQNMSFSGIWGSLVKGAIWLNTLKRKKKEINRYCDSSYQLVMDDHPLDSTPVHWTESIRYLSTEKGHIIETNNNLGLIQFTPDSVQNKLLQYKDLEKHEVAFERVNLNKHNGT</sequence>
<dbReference type="InterPro" id="IPR038607">
    <property type="entry name" value="PhoD-like_sf"/>
</dbReference>
<dbReference type="AlphaFoldDB" id="A0A6M0Q5Z0"/>
<dbReference type="PANTHER" id="PTHR37031:SF2">
    <property type="entry name" value="PHOD-LIKE PHOSPHATASE METALLOPHOSPHATASE DOMAIN-CONTAINING PROTEIN"/>
    <property type="match status" value="1"/>
</dbReference>
<dbReference type="Gene3D" id="3.60.21.70">
    <property type="entry name" value="PhoD-like phosphatase"/>
    <property type="match status" value="1"/>
</dbReference>
<accession>A0A6M0Q5Z0</accession>
<protein>
    <recommendedName>
        <fullName evidence="3">PhoD-like phosphatase metallophosphatase domain-containing protein</fullName>
    </recommendedName>
</protein>
<evidence type="ECO:0000313" key="2">
    <source>
        <dbReference type="Proteomes" id="UP000481043"/>
    </source>
</evidence>
<keyword evidence="2" id="KW-1185">Reference proteome</keyword>
<proteinExistence type="predicted"/>
<dbReference type="PANTHER" id="PTHR37031">
    <property type="entry name" value="METALLOPHOSPHATASE BINDING DOMAIN PROTEIN"/>
    <property type="match status" value="1"/>
</dbReference>
<dbReference type="EMBL" id="JAAIWM010000002">
    <property type="protein sequence ID" value="NEY71791.1"/>
    <property type="molecule type" value="Genomic_DNA"/>
</dbReference>
<name>A0A6M0Q5Z0_9BACI</name>
<reference evidence="1 2" key="1">
    <citation type="submission" date="2020-02" db="EMBL/GenBank/DDBJ databases">
        <title>Bacillus aquiflavi sp. nov., isolated from yellow water of strong flavor Chinese baijiu in Yibin region of China.</title>
        <authorList>
            <person name="Xie J."/>
        </authorList>
    </citation>
    <scope>NUCLEOTIDE SEQUENCE [LARGE SCALE GENOMIC DNA]</scope>
    <source>
        <strain evidence="1 2">SA4</strain>
    </source>
</reference>
<dbReference type="RefSeq" id="WP_163179217.1">
    <property type="nucleotide sequence ID" value="NZ_JAAIWM010000002.1"/>
</dbReference>
<gene>
    <name evidence="1" type="ORF">G4D63_08530</name>
</gene>
<evidence type="ECO:0000313" key="1">
    <source>
        <dbReference type="EMBL" id="NEY71791.1"/>
    </source>
</evidence>
<organism evidence="1 2">
    <name type="scientific">Bacillus mesophilus</name>
    <dbReference type="NCBI Taxonomy" id="1808955"/>
    <lineage>
        <taxon>Bacteria</taxon>
        <taxon>Bacillati</taxon>
        <taxon>Bacillota</taxon>
        <taxon>Bacilli</taxon>
        <taxon>Bacillales</taxon>
        <taxon>Bacillaceae</taxon>
        <taxon>Bacillus</taxon>
    </lineage>
</organism>